<evidence type="ECO:0000256" key="2">
    <source>
        <dbReference type="ARBA" id="ARBA00005992"/>
    </source>
</evidence>
<dbReference type="GO" id="GO:0016740">
    <property type="term" value="F:transferase activity"/>
    <property type="evidence" value="ECO:0007669"/>
    <property type="project" value="UniProtKB-KW"/>
</dbReference>
<dbReference type="GO" id="GO:0009252">
    <property type="term" value="P:peptidoglycan biosynthetic process"/>
    <property type="evidence" value="ECO:0007669"/>
    <property type="project" value="UniProtKB-KW"/>
</dbReference>
<keyword evidence="3" id="KW-0808">Transferase</keyword>
<keyword evidence="4 7" id="KW-0133">Cell shape</keyword>
<dbReference type="RefSeq" id="WP_182922841.1">
    <property type="nucleotide sequence ID" value="NZ_WNXD01000002.1"/>
</dbReference>
<dbReference type="SUPFAM" id="SSF141523">
    <property type="entry name" value="L,D-transpeptidase catalytic domain-like"/>
    <property type="match status" value="1"/>
</dbReference>
<evidence type="ECO:0000313" key="9">
    <source>
        <dbReference type="EMBL" id="MBB2146173.1"/>
    </source>
</evidence>
<gene>
    <name evidence="9" type="ORF">GM921_11800</name>
</gene>
<keyword evidence="6 7" id="KW-0961">Cell wall biogenesis/degradation</keyword>
<evidence type="ECO:0000256" key="6">
    <source>
        <dbReference type="ARBA" id="ARBA00023316"/>
    </source>
</evidence>
<evidence type="ECO:0000256" key="7">
    <source>
        <dbReference type="PROSITE-ProRule" id="PRU01373"/>
    </source>
</evidence>
<dbReference type="PROSITE" id="PS52029">
    <property type="entry name" value="LD_TPASE"/>
    <property type="match status" value="1"/>
</dbReference>
<reference evidence="9" key="1">
    <citation type="submission" date="2019-11" db="EMBL/GenBank/DDBJ databases">
        <title>Description of Pedobacter sp. LMG 31464T.</title>
        <authorList>
            <person name="Carlier A."/>
            <person name="Qi S."/>
            <person name="Vandamme P."/>
        </authorList>
    </citation>
    <scope>NUCLEOTIDE SEQUENCE</scope>
    <source>
        <strain evidence="9">LMG 31464</strain>
    </source>
</reference>
<dbReference type="GO" id="GO:0071555">
    <property type="term" value="P:cell wall organization"/>
    <property type="evidence" value="ECO:0007669"/>
    <property type="project" value="UniProtKB-UniRule"/>
</dbReference>
<comment type="caution">
    <text evidence="9">The sequence shown here is derived from an EMBL/GenBank/DDBJ whole genome shotgun (WGS) entry which is preliminary data.</text>
</comment>
<dbReference type="GO" id="GO:0008360">
    <property type="term" value="P:regulation of cell shape"/>
    <property type="evidence" value="ECO:0007669"/>
    <property type="project" value="UniProtKB-UniRule"/>
</dbReference>
<evidence type="ECO:0000256" key="1">
    <source>
        <dbReference type="ARBA" id="ARBA00004752"/>
    </source>
</evidence>
<feature type="active site" description="Proton donor/acceptor" evidence="7">
    <location>
        <position position="235"/>
    </location>
</feature>
<keyword evidence="5 7" id="KW-0573">Peptidoglycan synthesis</keyword>
<proteinExistence type="inferred from homology"/>
<dbReference type="PANTHER" id="PTHR36699">
    <property type="entry name" value="LD-TRANSPEPTIDASE"/>
    <property type="match status" value="1"/>
</dbReference>
<dbReference type="PANTHER" id="PTHR36699:SF1">
    <property type="entry name" value="L,D-TRANSPEPTIDASE YAFK-RELATED"/>
    <property type="match status" value="1"/>
</dbReference>
<dbReference type="GO" id="GO:0004180">
    <property type="term" value="F:carboxypeptidase activity"/>
    <property type="evidence" value="ECO:0007669"/>
    <property type="project" value="UniProtKB-ARBA"/>
</dbReference>
<dbReference type="Gene3D" id="2.40.440.10">
    <property type="entry name" value="L,D-transpeptidase catalytic domain-like"/>
    <property type="match status" value="1"/>
</dbReference>
<dbReference type="Proteomes" id="UP000601055">
    <property type="component" value="Unassembled WGS sequence"/>
</dbReference>
<dbReference type="CDD" id="cd16913">
    <property type="entry name" value="YkuD_like"/>
    <property type="match status" value="1"/>
</dbReference>
<comment type="similarity">
    <text evidence="2">Belongs to the YkuD family.</text>
</comment>
<accession>A0A923IVS5</accession>
<feature type="domain" description="L,D-TPase catalytic" evidence="8">
    <location>
        <begin position="144"/>
        <end position="275"/>
    </location>
</feature>
<comment type="pathway">
    <text evidence="1 7">Cell wall biogenesis; peptidoglycan biosynthesis.</text>
</comment>
<dbReference type="Pfam" id="PF03734">
    <property type="entry name" value="YkuD"/>
    <property type="match status" value="1"/>
</dbReference>
<dbReference type="InterPro" id="IPR038063">
    <property type="entry name" value="Transpep_catalytic_dom"/>
</dbReference>
<feature type="active site" description="Nucleophile" evidence="7">
    <location>
        <position position="251"/>
    </location>
</feature>
<organism evidence="9 10">
    <name type="scientific">Pedobacter planticolens</name>
    <dbReference type="NCBI Taxonomy" id="2679964"/>
    <lineage>
        <taxon>Bacteria</taxon>
        <taxon>Pseudomonadati</taxon>
        <taxon>Bacteroidota</taxon>
        <taxon>Sphingobacteriia</taxon>
        <taxon>Sphingobacteriales</taxon>
        <taxon>Sphingobacteriaceae</taxon>
        <taxon>Pedobacter</taxon>
    </lineage>
</organism>
<evidence type="ECO:0000256" key="3">
    <source>
        <dbReference type="ARBA" id="ARBA00022679"/>
    </source>
</evidence>
<dbReference type="AlphaFoldDB" id="A0A923IVS5"/>
<protein>
    <submittedName>
        <fullName evidence="9">L,D-transpeptidase family protein</fullName>
    </submittedName>
</protein>
<evidence type="ECO:0000256" key="4">
    <source>
        <dbReference type="ARBA" id="ARBA00022960"/>
    </source>
</evidence>
<name>A0A923IVS5_9SPHI</name>
<evidence type="ECO:0000313" key="10">
    <source>
        <dbReference type="Proteomes" id="UP000601055"/>
    </source>
</evidence>
<evidence type="ECO:0000259" key="8">
    <source>
        <dbReference type="PROSITE" id="PS52029"/>
    </source>
</evidence>
<sequence length="276" mass="31512">MRYLSLSILVIIVVCFCLWQQLREPPINYKSSKRKHSTGIKWNDSLFKHLPENIDTSVIVFDIHGTPLHFHQYIKPVFEHNAMIYHDRGLWKLHRFTDGAKDSLDKDVHATAKSARYIAFREVDTISSWKVKLNAIAETLAQADYVLVLKSKRLMLLKRKGLIVKTLKIDLGFTPIGQKSANKDGKTPEGIYHLDMKYARPDKFYKSIWVSYPNAEEKALAKSKGIDPGFGISIHGTPKTRINAKDWTAGCIALQNNDIDTAFKYIPEGVTIEIKK</sequence>
<dbReference type="EMBL" id="WNXD01000002">
    <property type="protein sequence ID" value="MBB2146173.1"/>
    <property type="molecule type" value="Genomic_DNA"/>
</dbReference>
<keyword evidence="10" id="KW-1185">Reference proteome</keyword>
<dbReference type="InterPro" id="IPR005490">
    <property type="entry name" value="LD_TPept_cat_dom"/>
</dbReference>
<evidence type="ECO:0000256" key="5">
    <source>
        <dbReference type="ARBA" id="ARBA00022984"/>
    </source>
</evidence>